<dbReference type="InterPro" id="IPR003777">
    <property type="entry name" value="XdhC_CoxI"/>
</dbReference>
<name>A0A2T2WRL1_SULTH</name>
<dbReference type="EMBL" id="PXYX01000041">
    <property type="protein sequence ID" value="PSR24867.1"/>
    <property type="molecule type" value="Genomic_DNA"/>
</dbReference>
<dbReference type="PANTHER" id="PTHR30388:SF6">
    <property type="entry name" value="XANTHINE DEHYDROGENASE SUBUNIT A-RELATED"/>
    <property type="match status" value="1"/>
</dbReference>
<accession>A0A2T2WRL1</accession>
<protein>
    <submittedName>
        <fullName evidence="3">Xanthine dehydrogenase</fullName>
    </submittedName>
</protein>
<dbReference type="PANTHER" id="PTHR30388">
    <property type="entry name" value="ALDEHYDE OXIDOREDUCTASE MOLYBDENUM COFACTOR ASSEMBLY PROTEIN"/>
    <property type="match status" value="1"/>
</dbReference>
<evidence type="ECO:0000259" key="1">
    <source>
        <dbReference type="Pfam" id="PF02625"/>
    </source>
</evidence>
<reference evidence="3 4" key="1">
    <citation type="journal article" date="2014" name="BMC Genomics">
        <title>Comparison of environmental and isolate Sulfobacillus genomes reveals diverse carbon, sulfur, nitrogen, and hydrogen metabolisms.</title>
        <authorList>
            <person name="Justice N.B."/>
            <person name="Norman A."/>
            <person name="Brown C.T."/>
            <person name="Singh A."/>
            <person name="Thomas B.C."/>
            <person name="Banfield J.F."/>
        </authorList>
    </citation>
    <scope>NUCLEOTIDE SEQUENCE [LARGE SCALE GENOMIC DNA]</scope>
    <source>
        <strain evidence="3">AMDSBA5</strain>
    </source>
</reference>
<evidence type="ECO:0000313" key="3">
    <source>
        <dbReference type="EMBL" id="PSR24867.1"/>
    </source>
</evidence>
<evidence type="ECO:0000313" key="4">
    <source>
        <dbReference type="Proteomes" id="UP000242705"/>
    </source>
</evidence>
<organism evidence="3 4">
    <name type="scientific">Sulfobacillus thermosulfidooxidans</name>
    <dbReference type="NCBI Taxonomy" id="28034"/>
    <lineage>
        <taxon>Bacteria</taxon>
        <taxon>Bacillati</taxon>
        <taxon>Bacillota</taxon>
        <taxon>Clostridia</taxon>
        <taxon>Eubacteriales</taxon>
        <taxon>Clostridiales Family XVII. Incertae Sedis</taxon>
        <taxon>Sulfobacillus</taxon>
    </lineage>
</organism>
<dbReference type="InterPro" id="IPR052698">
    <property type="entry name" value="MoCofactor_Util/Proc"/>
</dbReference>
<dbReference type="AlphaFoldDB" id="A0A2T2WRL1"/>
<proteinExistence type="predicted"/>
<dbReference type="Gene3D" id="3.40.50.720">
    <property type="entry name" value="NAD(P)-binding Rossmann-like Domain"/>
    <property type="match status" value="1"/>
</dbReference>
<sequence length="340" mass="37581">MSSIQEARNLWTLITDAEVSEQRAVLATLVRVNGSAYRRPGAKMVMREDGRMQGTLSGGCLEGDLFLHAQRVMKTHEPCLQHYDLTEDDMWGLGIGCKGRVDIWLEPIRLSDPFWTAFNECVHREEPVIWGAELPSGRRFLFSTATQCGEVPPWASAIFASSENKRDTGFFDGFWWDLMKPPTRLVIAGAGHDAEPVAQLARQVGFAVTIVDPRPHVNNDRHFPQVIHCLTPMTQINPVTLTGAYWVIMNHHQRRDEEALTLAAASHPQFVGVLGPLARTLEMLTNVGLTPHDLPLHAPVGLDVGGETPEEVAVSIVGELMASRKGTKGGTLHGREHVHS</sequence>
<comment type="caution">
    <text evidence="3">The sequence shown here is derived from an EMBL/GenBank/DDBJ whole genome shotgun (WGS) entry which is preliminary data.</text>
</comment>
<gene>
    <name evidence="3" type="ORF">C7B47_13760</name>
</gene>
<dbReference type="Proteomes" id="UP000242705">
    <property type="component" value="Unassembled WGS sequence"/>
</dbReference>
<feature type="domain" description="XdhC Rossmann" evidence="2">
    <location>
        <begin position="185"/>
        <end position="320"/>
    </location>
</feature>
<feature type="domain" description="XdhC- CoxI" evidence="1">
    <location>
        <begin position="21"/>
        <end position="84"/>
    </location>
</feature>
<dbReference type="Pfam" id="PF13478">
    <property type="entry name" value="XdhC_C"/>
    <property type="match status" value="1"/>
</dbReference>
<evidence type="ECO:0000259" key="2">
    <source>
        <dbReference type="Pfam" id="PF13478"/>
    </source>
</evidence>
<dbReference type="InterPro" id="IPR027051">
    <property type="entry name" value="XdhC_Rossmann_dom"/>
</dbReference>
<dbReference type="Pfam" id="PF02625">
    <property type="entry name" value="XdhC_CoxI"/>
    <property type="match status" value="1"/>
</dbReference>